<dbReference type="EnsemblPlants" id="ORUFI08G25810.1">
    <property type="protein sequence ID" value="ORUFI08G25810.1"/>
    <property type="gene ID" value="ORUFI08G25810"/>
</dbReference>
<evidence type="ECO:0000313" key="3">
    <source>
        <dbReference type="Proteomes" id="UP000008022"/>
    </source>
</evidence>
<dbReference type="Gramene" id="ORUFI08G25810.1">
    <property type="protein sequence ID" value="ORUFI08G25810.1"/>
    <property type="gene ID" value="ORUFI08G25810"/>
</dbReference>
<reference evidence="3" key="1">
    <citation type="submission" date="2013-06" db="EMBL/GenBank/DDBJ databases">
        <authorList>
            <person name="Zhao Q."/>
        </authorList>
    </citation>
    <scope>NUCLEOTIDE SEQUENCE</scope>
    <source>
        <strain evidence="3">cv. W1943</strain>
    </source>
</reference>
<dbReference type="HOGENOM" id="CLU_2079065_0_0_1"/>
<sequence length="128" mass="13824">SYYRNPTSTQRWGGATSSVKRTGIGLGSWGIGRKRVGRREEEEEAGSEEGGDRRRAARGEEKVGCDGVRVGHQREQGAVLRLLAGLQRVYEPLPPAHRLRPPPGGLPRVPPPLQGVPAQEQNLQGGAT</sequence>
<protein>
    <submittedName>
        <fullName evidence="2">Uncharacterized protein</fullName>
    </submittedName>
</protein>
<accession>A0A0E0QMA0</accession>
<dbReference type="AlphaFoldDB" id="A0A0E0QMA0"/>
<organism evidence="2 3">
    <name type="scientific">Oryza rufipogon</name>
    <name type="common">Brownbeard rice</name>
    <name type="synonym">Asian wild rice</name>
    <dbReference type="NCBI Taxonomy" id="4529"/>
    <lineage>
        <taxon>Eukaryota</taxon>
        <taxon>Viridiplantae</taxon>
        <taxon>Streptophyta</taxon>
        <taxon>Embryophyta</taxon>
        <taxon>Tracheophyta</taxon>
        <taxon>Spermatophyta</taxon>
        <taxon>Magnoliopsida</taxon>
        <taxon>Liliopsida</taxon>
        <taxon>Poales</taxon>
        <taxon>Poaceae</taxon>
        <taxon>BOP clade</taxon>
        <taxon>Oryzoideae</taxon>
        <taxon>Oryzeae</taxon>
        <taxon>Oryzinae</taxon>
        <taxon>Oryza</taxon>
    </lineage>
</organism>
<name>A0A0E0QMA0_ORYRU</name>
<proteinExistence type="predicted"/>
<evidence type="ECO:0000313" key="2">
    <source>
        <dbReference type="EnsemblPlants" id="ORUFI08G25810.1"/>
    </source>
</evidence>
<feature type="compositionally biased region" description="Polar residues" evidence="1">
    <location>
        <begin position="119"/>
        <end position="128"/>
    </location>
</feature>
<feature type="compositionally biased region" description="Pro residues" evidence="1">
    <location>
        <begin position="101"/>
        <end position="114"/>
    </location>
</feature>
<evidence type="ECO:0000256" key="1">
    <source>
        <dbReference type="SAM" id="MobiDB-lite"/>
    </source>
</evidence>
<feature type="compositionally biased region" description="Polar residues" evidence="1">
    <location>
        <begin position="1"/>
        <end position="20"/>
    </location>
</feature>
<feature type="compositionally biased region" description="Basic and acidic residues" evidence="1">
    <location>
        <begin position="50"/>
        <end position="64"/>
    </location>
</feature>
<feature type="region of interest" description="Disordered" evidence="1">
    <location>
        <begin position="93"/>
        <end position="128"/>
    </location>
</feature>
<keyword evidence="3" id="KW-1185">Reference proteome</keyword>
<feature type="region of interest" description="Disordered" evidence="1">
    <location>
        <begin position="1"/>
        <end position="64"/>
    </location>
</feature>
<dbReference type="Proteomes" id="UP000008022">
    <property type="component" value="Unassembled WGS sequence"/>
</dbReference>
<reference evidence="2" key="2">
    <citation type="submission" date="2015-06" db="UniProtKB">
        <authorList>
            <consortium name="EnsemblPlants"/>
        </authorList>
    </citation>
    <scope>IDENTIFICATION</scope>
</reference>